<evidence type="ECO:0000256" key="3">
    <source>
        <dbReference type="ARBA" id="ARBA00038401"/>
    </source>
</evidence>
<evidence type="ECO:0000313" key="6">
    <source>
        <dbReference type="Proteomes" id="UP001318860"/>
    </source>
</evidence>
<protein>
    <recommendedName>
        <fullName evidence="7">ARM repeat superfamily protein</fullName>
    </recommendedName>
</protein>
<dbReference type="EMBL" id="JABTTQ020000001">
    <property type="protein sequence ID" value="KAK6163439.1"/>
    <property type="molecule type" value="Genomic_DNA"/>
</dbReference>
<feature type="region of interest" description="Disordered" evidence="4">
    <location>
        <begin position="93"/>
        <end position="113"/>
    </location>
</feature>
<reference evidence="5 6" key="1">
    <citation type="journal article" date="2021" name="Comput. Struct. Biotechnol. J.">
        <title>De novo genome assembly of the potent medicinal plant Rehmannia glutinosa using nanopore technology.</title>
        <authorList>
            <person name="Ma L."/>
            <person name="Dong C."/>
            <person name="Song C."/>
            <person name="Wang X."/>
            <person name="Zheng X."/>
            <person name="Niu Y."/>
            <person name="Chen S."/>
            <person name="Feng W."/>
        </authorList>
    </citation>
    <scope>NUCLEOTIDE SEQUENCE [LARGE SCALE GENOMIC DNA]</scope>
    <source>
        <strain evidence="5">DH-2019</strain>
    </source>
</reference>
<keyword evidence="2" id="KW-0539">Nucleus</keyword>
<dbReference type="PANTHER" id="PTHR23424">
    <property type="entry name" value="SERUM AMYLOID A"/>
    <property type="match status" value="1"/>
</dbReference>
<evidence type="ECO:0000256" key="2">
    <source>
        <dbReference type="ARBA" id="ARBA00023242"/>
    </source>
</evidence>
<sequence length="510" mass="57140">MSNSFAEEHEEEQEFQSPPAHHPSAPPHESFDISTTVDPSYVISLIRKLLPSNVKDGEHATGSGLIGEEPKTESRKEDAINLPENGGEMEAIENCGELDGPEPRNDDQNQGQSAVEETWEECGCILWDLAASEDHAQFMVQKFILDVLLANLVVSQPSRITEISLGIIGNLACHEISRKQIASTNGLVGAIVEQLLLDDVPCLCEACRLMRIFLHGIKARLGIERLFMRNILVRKQWVARSTLRLPRIVKIVGFLLAVLESQKEVAAILLPRLLELDLSNLLFKLLAFEMSKLKGERIPERYTVLDMVLRAIEALSTMDEYSQEICLNKELLQLVKDLIELPDKFEVASSCVTAAVLIANILTDATDLASELSQDMNFLQGLFDVFPFASDDTEAQNAIWSIIARLLTLIQESEMSPSIFRFLVSILASKLDLIEDELLVRPLDHGEQKTADTSGTKIDARVVAMKRICNILTRWKFSDDSVKNTSSMEDYRINEEDVDKLLDHCRKVSR</sequence>
<gene>
    <name evidence="5" type="ORF">DH2020_000303</name>
</gene>
<dbReference type="InterPro" id="IPR011989">
    <property type="entry name" value="ARM-like"/>
</dbReference>
<evidence type="ECO:0000313" key="5">
    <source>
        <dbReference type="EMBL" id="KAK6163439.1"/>
    </source>
</evidence>
<dbReference type="SUPFAM" id="SSF48371">
    <property type="entry name" value="ARM repeat"/>
    <property type="match status" value="1"/>
</dbReference>
<evidence type="ECO:0000256" key="1">
    <source>
        <dbReference type="ARBA" id="ARBA00004123"/>
    </source>
</evidence>
<evidence type="ECO:0008006" key="7">
    <source>
        <dbReference type="Google" id="ProtNLM"/>
    </source>
</evidence>
<name>A0ABR0XWP6_REHGL</name>
<organism evidence="5 6">
    <name type="scientific">Rehmannia glutinosa</name>
    <name type="common">Chinese foxglove</name>
    <dbReference type="NCBI Taxonomy" id="99300"/>
    <lineage>
        <taxon>Eukaryota</taxon>
        <taxon>Viridiplantae</taxon>
        <taxon>Streptophyta</taxon>
        <taxon>Embryophyta</taxon>
        <taxon>Tracheophyta</taxon>
        <taxon>Spermatophyta</taxon>
        <taxon>Magnoliopsida</taxon>
        <taxon>eudicotyledons</taxon>
        <taxon>Gunneridae</taxon>
        <taxon>Pentapetalae</taxon>
        <taxon>asterids</taxon>
        <taxon>lamiids</taxon>
        <taxon>Lamiales</taxon>
        <taxon>Orobanchaceae</taxon>
        <taxon>Rehmannieae</taxon>
        <taxon>Rehmannia</taxon>
    </lineage>
</organism>
<comment type="subcellular location">
    <subcellularLocation>
        <location evidence="1">Nucleus</location>
    </subcellularLocation>
</comment>
<comment type="caution">
    <text evidence="5">The sequence shown here is derived from an EMBL/GenBank/DDBJ whole genome shotgun (WGS) entry which is preliminary data.</text>
</comment>
<feature type="region of interest" description="Disordered" evidence="4">
    <location>
        <begin position="54"/>
        <end position="80"/>
    </location>
</feature>
<proteinExistence type="inferred from homology"/>
<evidence type="ECO:0000256" key="4">
    <source>
        <dbReference type="SAM" id="MobiDB-lite"/>
    </source>
</evidence>
<dbReference type="Proteomes" id="UP001318860">
    <property type="component" value="Unassembled WGS sequence"/>
</dbReference>
<dbReference type="PANTHER" id="PTHR23424:SF23">
    <property type="entry name" value="PROTEIN SAAL1"/>
    <property type="match status" value="1"/>
</dbReference>
<dbReference type="InterPro" id="IPR016024">
    <property type="entry name" value="ARM-type_fold"/>
</dbReference>
<feature type="region of interest" description="Disordered" evidence="4">
    <location>
        <begin position="1"/>
        <end position="34"/>
    </location>
</feature>
<feature type="compositionally biased region" description="Basic and acidic residues" evidence="4">
    <location>
        <begin position="68"/>
        <end position="79"/>
    </location>
</feature>
<accession>A0ABR0XWP6</accession>
<dbReference type="Gene3D" id="1.25.10.10">
    <property type="entry name" value="Leucine-rich Repeat Variant"/>
    <property type="match status" value="1"/>
</dbReference>
<keyword evidence="6" id="KW-1185">Reference proteome</keyword>
<comment type="similarity">
    <text evidence="3">Belongs to the SAAL1 family.</text>
</comment>
<dbReference type="InterPro" id="IPR052464">
    <property type="entry name" value="Synovial_Prolif_Regulator"/>
</dbReference>